<sequence>MSSVHGNINHAMRQNYNEFGVDEYYRKVATTYRNPFFAGIKKVIFAFMNRWWEAEGHSIGEATLCVLEWEALARGQQPAQQPSEVASAVSAISSTSNVRAPFIPPNARRAALTVSGKPLIGSELSKLSSNTPDILISATDPYTAPAYTERTSRPCHPLSFTDLSSDNLPPDHPAPDADGFSYDLIICSFALHLVPEEEMFPICYELSRIGKWLVVIAPHKKPEIKEGWGWDRWDLLGWEEAGGRVYGGGGEDGDTETELEIIREKVKLRLYRSANA</sequence>
<gene>
    <name evidence="1" type="ORF">MKK02DRAFT_38829</name>
</gene>
<dbReference type="Proteomes" id="UP001164286">
    <property type="component" value="Unassembled WGS sequence"/>
</dbReference>
<organism evidence="1 2">
    <name type="scientific">Dioszegia hungarica</name>
    <dbReference type="NCBI Taxonomy" id="4972"/>
    <lineage>
        <taxon>Eukaryota</taxon>
        <taxon>Fungi</taxon>
        <taxon>Dikarya</taxon>
        <taxon>Basidiomycota</taxon>
        <taxon>Agaricomycotina</taxon>
        <taxon>Tremellomycetes</taxon>
        <taxon>Tremellales</taxon>
        <taxon>Bulleribasidiaceae</taxon>
        <taxon>Dioszegia</taxon>
    </lineage>
</organism>
<name>A0AA38LUP6_9TREE</name>
<dbReference type="AlphaFoldDB" id="A0AA38LUP6"/>
<dbReference type="GeneID" id="77729510"/>
<evidence type="ECO:0008006" key="3">
    <source>
        <dbReference type="Google" id="ProtNLM"/>
    </source>
</evidence>
<keyword evidence="2" id="KW-1185">Reference proteome</keyword>
<comment type="caution">
    <text evidence="1">The sequence shown here is derived from an EMBL/GenBank/DDBJ whole genome shotgun (WGS) entry which is preliminary data.</text>
</comment>
<evidence type="ECO:0000313" key="2">
    <source>
        <dbReference type="Proteomes" id="UP001164286"/>
    </source>
</evidence>
<accession>A0AA38LUP6</accession>
<dbReference type="InterPro" id="IPR029063">
    <property type="entry name" value="SAM-dependent_MTases_sf"/>
</dbReference>
<dbReference type="SUPFAM" id="SSF53335">
    <property type="entry name" value="S-adenosyl-L-methionine-dependent methyltransferases"/>
    <property type="match status" value="1"/>
</dbReference>
<evidence type="ECO:0000313" key="1">
    <source>
        <dbReference type="EMBL" id="KAI9634156.1"/>
    </source>
</evidence>
<reference evidence="1" key="1">
    <citation type="journal article" date="2022" name="G3 (Bethesda)">
        <title>High quality genome of the basidiomycete yeast Dioszegia hungarica PDD-24b-2 isolated from cloud water.</title>
        <authorList>
            <person name="Jarrige D."/>
            <person name="Haridas S."/>
            <person name="Bleykasten-Grosshans C."/>
            <person name="Joly M."/>
            <person name="Nadalig T."/>
            <person name="Sancelme M."/>
            <person name="Vuilleumier S."/>
            <person name="Grigoriev I.V."/>
            <person name="Amato P."/>
            <person name="Bringel F."/>
        </authorList>
    </citation>
    <scope>NUCLEOTIDE SEQUENCE</scope>
    <source>
        <strain evidence="1">PDD-24b-2</strain>
    </source>
</reference>
<dbReference type="EMBL" id="JAKWFO010000008">
    <property type="protein sequence ID" value="KAI9634156.1"/>
    <property type="molecule type" value="Genomic_DNA"/>
</dbReference>
<dbReference type="RefSeq" id="XP_052943933.1">
    <property type="nucleotide sequence ID" value="XM_053090305.1"/>
</dbReference>
<protein>
    <recommendedName>
        <fullName evidence="3">Methyltransferase domain-containing protein</fullName>
    </recommendedName>
</protein>
<proteinExistence type="predicted"/>